<dbReference type="VEuPathDB" id="CryptoDB:GNI_019670"/>
<reference evidence="2" key="1">
    <citation type="submission" date="2013-12" db="EMBL/GenBank/DDBJ databases">
        <authorList>
            <person name="Omoto C.K."/>
            <person name="Sibley D."/>
            <person name="Venepally P."/>
            <person name="Hadjithomas M."/>
            <person name="Karamycheva S."/>
            <person name="Brunk B."/>
            <person name="Roos D."/>
            <person name="Caler E."/>
            <person name="Lorenzi H."/>
        </authorList>
    </citation>
    <scope>NUCLEOTIDE SEQUENCE</scope>
</reference>
<feature type="transmembrane region" description="Helical" evidence="1">
    <location>
        <begin position="77"/>
        <end position="99"/>
    </location>
</feature>
<dbReference type="Proteomes" id="UP000019763">
    <property type="component" value="Unassembled WGS sequence"/>
</dbReference>
<keyword evidence="1 2" id="KW-0812">Transmembrane</keyword>
<dbReference type="GeneID" id="22910977"/>
<dbReference type="AlphaFoldDB" id="A0A023BBX2"/>
<feature type="transmembrane region" description="Helical" evidence="1">
    <location>
        <begin position="150"/>
        <end position="176"/>
    </location>
</feature>
<dbReference type="EMBL" id="AFNH02000143">
    <property type="protein sequence ID" value="EZG81191.1"/>
    <property type="molecule type" value="Genomic_DNA"/>
</dbReference>
<organism evidence="2 3">
    <name type="scientific">Gregarina niphandrodes</name>
    <name type="common">Septate eugregarine</name>
    <dbReference type="NCBI Taxonomy" id="110365"/>
    <lineage>
        <taxon>Eukaryota</taxon>
        <taxon>Sar</taxon>
        <taxon>Alveolata</taxon>
        <taxon>Apicomplexa</taxon>
        <taxon>Conoidasida</taxon>
        <taxon>Gregarinasina</taxon>
        <taxon>Eugregarinorida</taxon>
        <taxon>Gregarinidae</taxon>
        <taxon>Gregarina</taxon>
    </lineage>
</organism>
<keyword evidence="3" id="KW-1185">Reference proteome</keyword>
<evidence type="ECO:0000256" key="1">
    <source>
        <dbReference type="SAM" id="Phobius"/>
    </source>
</evidence>
<accession>A0A023BBX2</accession>
<keyword evidence="1" id="KW-0472">Membrane</keyword>
<comment type="caution">
    <text evidence="2">The sequence shown here is derived from an EMBL/GenBank/DDBJ whole genome shotgun (WGS) entry which is preliminary data.</text>
</comment>
<feature type="transmembrane region" description="Helical" evidence="1">
    <location>
        <begin position="119"/>
        <end position="138"/>
    </location>
</feature>
<sequence>MVADSGSLSSYSRRRGEALDRLPVIPPQTEDDLLVVIEVRRPSGEQKKALLKSKALSRLRPASRFWLGPIDEYHCGLLIFPLALVSLVVALGMTSYGVWNIYDAVTSGGQLTWDETGDLFVGIFKTLIGVLSLCGVAFRWSLGIHSQVIGLHVLIVASFMNGILKSCEWTMAYLGYPHGLADGEWRPSASEVRFLLWYYGELVALVVGIPMFLAGPLLSLHKVLECGGSGWEYKNYLQVVWDLQVEKALQTKYEEKWRRWERKKGKPLGVPAFPLLTAALSKRRPSRSVYRYIEAHHMKERENIIHQLDSEQ</sequence>
<name>A0A023BBX2_GRENI</name>
<dbReference type="RefSeq" id="XP_011134249.1">
    <property type="nucleotide sequence ID" value="XM_011135947.1"/>
</dbReference>
<gene>
    <name evidence="2" type="ORF">GNI_019670</name>
</gene>
<dbReference type="OrthoDB" id="377829at2759"/>
<feature type="transmembrane region" description="Helical" evidence="1">
    <location>
        <begin position="196"/>
        <end position="214"/>
    </location>
</feature>
<keyword evidence="1" id="KW-1133">Transmembrane helix</keyword>
<proteinExistence type="predicted"/>
<protein>
    <submittedName>
        <fullName evidence="2">Transmembrane protein</fullName>
    </submittedName>
</protein>
<evidence type="ECO:0000313" key="2">
    <source>
        <dbReference type="EMBL" id="EZG81191.1"/>
    </source>
</evidence>
<evidence type="ECO:0000313" key="3">
    <source>
        <dbReference type="Proteomes" id="UP000019763"/>
    </source>
</evidence>